<feature type="transmembrane region" description="Helical" evidence="1">
    <location>
        <begin position="21"/>
        <end position="40"/>
    </location>
</feature>
<sequence>MTAAVSCFRNGQPLSGRMTTVLAIFGLALSVVWLAVGALVGFTAWFIGATFLIIALLFAFRVDVVTRGILRRRAKARDRDPPNVSGD</sequence>
<gene>
    <name evidence="2" type="ORF">F7D13_01635</name>
</gene>
<dbReference type="Proteomes" id="UP000424673">
    <property type="component" value="Chromosome"/>
</dbReference>
<dbReference type="EMBL" id="CP044328">
    <property type="protein sequence ID" value="QGM92821.1"/>
    <property type="molecule type" value="Genomic_DNA"/>
</dbReference>
<organism evidence="2 3">
    <name type="scientific">Methylocystis rosea</name>
    <dbReference type="NCBI Taxonomy" id="173366"/>
    <lineage>
        <taxon>Bacteria</taxon>
        <taxon>Pseudomonadati</taxon>
        <taxon>Pseudomonadota</taxon>
        <taxon>Alphaproteobacteria</taxon>
        <taxon>Hyphomicrobiales</taxon>
        <taxon>Methylocystaceae</taxon>
        <taxon>Methylocystis</taxon>
    </lineage>
</organism>
<evidence type="ECO:0000256" key="1">
    <source>
        <dbReference type="SAM" id="Phobius"/>
    </source>
</evidence>
<keyword evidence="3" id="KW-1185">Reference proteome</keyword>
<feature type="transmembrane region" description="Helical" evidence="1">
    <location>
        <begin position="46"/>
        <end position="70"/>
    </location>
</feature>
<keyword evidence="1" id="KW-1133">Transmembrane helix</keyword>
<accession>A0ABX6EHA7</accession>
<dbReference type="RefSeq" id="WP_154450764.1">
    <property type="nucleotide sequence ID" value="NZ_CP044328.1"/>
</dbReference>
<reference evidence="3" key="1">
    <citation type="submission" date="2019-09" db="EMBL/GenBank/DDBJ databases">
        <title>Isolation and complete genome sequencing of Methylocystis species.</title>
        <authorList>
            <person name="Rumah B.L."/>
            <person name="Stead C.E."/>
            <person name="Stevens B.C."/>
            <person name="Minton N.P."/>
            <person name="Grosse-Honebrink A."/>
            <person name="Zhang Y."/>
        </authorList>
    </citation>
    <scope>NUCLEOTIDE SEQUENCE [LARGE SCALE GENOMIC DNA]</scope>
    <source>
        <strain evidence="3">BRCS1</strain>
    </source>
</reference>
<keyword evidence="1" id="KW-0472">Membrane</keyword>
<protein>
    <submittedName>
        <fullName evidence="2">Uncharacterized protein</fullName>
    </submittedName>
</protein>
<reference evidence="2 3" key="2">
    <citation type="journal article" date="2021" name="AMB Express">
        <title>Isolation and characterisation of Methylocystis spp. for poly-3-hydroxybutyrate production using waste methane feedstocks.</title>
        <authorList>
            <person name="Rumah B.L."/>
            <person name="Stead C.E."/>
            <person name="Claxton Stevens B.H."/>
            <person name="Minton N.P."/>
            <person name="Grosse-Honebrink A."/>
            <person name="Zhang Y."/>
        </authorList>
    </citation>
    <scope>NUCLEOTIDE SEQUENCE [LARGE SCALE GENOMIC DNA]</scope>
    <source>
        <strain evidence="2 3">BRCS1</strain>
    </source>
</reference>
<keyword evidence="1" id="KW-0812">Transmembrane</keyword>
<evidence type="ECO:0000313" key="3">
    <source>
        <dbReference type="Proteomes" id="UP000424673"/>
    </source>
</evidence>
<name>A0ABX6EHA7_9HYPH</name>
<proteinExistence type="predicted"/>
<evidence type="ECO:0000313" key="2">
    <source>
        <dbReference type="EMBL" id="QGM92821.1"/>
    </source>
</evidence>